<gene>
    <name evidence="14" type="ORF">PKF023_01180</name>
</gene>
<evidence type="ECO:0000256" key="12">
    <source>
        <dbReference type="SAM" id="SignalP"/>
    </source>
</evidence>
<feature type="domain" description="Porin" evidence="13">
    <location>
        <begin position="7"/>
        <end position="424"/>
    </location>
</feature>
<keyword evidence="8" id="KW-0626">Porin</keyword>
<dbReference type="PANTHER" id="PTHR34501">
    <property type="entry name" value="PROTEIN YDDL-RELATED"/>
    <property type="match status" value="1"/>
</dbReference>
<evidence type="ECO:0000256" key="8">
    <source>
        <dbReference type="ARBA" id="ARBA00023114"/>
    </source>
</evidence>
<dbReference type="RefSeq" id="WP_281742625.1">
    <property type="nucleotide sequence ID" value="NZ_AP026973.1"/>
</dbReference>
<sequence length="447" mass="45932">MKKSLLAVAAIGAFASAAQAQSSVTVYGILDVGYIGSNAKEGTNGATKIQKSAFGQSAEQTSRLGFKGTEDLGGGASAFFTVELGLTPQNSELSGGTAEDRTQRTTQASGSAVDNRQSFVGLKKNGIGQFAFGRQYTPVFNTGAATSPGQYNNVIGDVVYAGASSAFSSGTVVTGTNNGIGFTNRASNALTAQSDRFAGFQVGGMYAMNNQNQTQTAPDGTFATSATGGSAGGNTNWNGWGLNGNFTWQKLYVGVAYQSFKTQYSTGVPAGNSIQNLGSVGASAGQLIQVNGAGVRGVAPLFPAAQISDKQTLVGATYDFGILKAYAQWVGRKVQNDYAYTANTDAAGIATAAAGEQLNRNAQQIGVRSYITPTIESWASIGNGKLKGGVGAATANFVGWQVGSNYYLSKRTNLYGIYGQSQTSSVSGAVGSNTGANQYALGVRHTF</sequence>
<evidence type="ECO:0000256" key="2">
    <source>
        <dbReference type="ARBA" id="ARBA00011233"/>
    </source>
</evidence>
<dbReference type="PANTHER" id="PTHR34501:SF9">
    <property type="entry name" value="MAJOR OUTER MEMBRANE PROTEIN P.IA"/>
    <property type="match status" value="1"/>
</dbReference>
<accession>A0A9C7F9I7</accession>
<organism evidence="14">
    <name type="scientific">Polynucleobacter yangtzensis</name>
    <dbReference type="NCBI Taxonomy" id="1743159"/>
    <lineage>
        <taxon>Bacteria</taxon>
        <taxon>Pseudomonadati</taxon>
        <taxon>Pseudomonadota</taxon>
        <taxon>Betaproteobacteria</taxon>
        <taxon>Burkholderiales</taxon>
        <taxon>Burkholderiaceae</taxon>
        <taxon>Polynucleobacter</taxon>
    </lineage>
</organism>
<dbReference type="EMBL" id="AP026973">
    <property type="protein sequence ID" value="BDT76315.1"/>
    <property type="molecule type" value="Genomic_DNA"/>
</dbReference>
<dbReference type="CDD" id="cd00342">
    <property type="entry name" value="gram_neg_porins"/>
    <property type="match status" value="1"/>
</dbReference>
<evidence type="ECO:0000256" key="10">
    <source>
        <dbReference type="ARBA" id="ARBA00023237"/>
    </source>
</evidence>
<keyword evidence="4" id="KW-1134">Transmembrane beta strand</keyword>
<keyword evidence="5" id="KW-0812">Transmembrane</keyword>
<evidence type="ECO:0000256" key="3">
    <source>
        <dbReference type="ARBA" id="ARBA00022448"/>
    </source>
</evidence>
<dbReference type="GO" id="GO:0009279">
    <property type="term" value="C:cell outer membrane"/>
    <property type="evidence" value="ECO:0007669"/>
    <property type="project" value="UniProtKB-SubCell"/>
</dbReference>
<evidence type="ECO:0000256" key="11">
    <source>
        <dbReference type="SAM" id="MobiDB-lite"/>
    </source>
</evidence>
<dbReference type="InterPro" id="IPR033900">
    <property type="entry name" value="Gram_neg_porin_domain"/>
</dbReference>
<dbReference type="AlphaFoldDB" id="A0A9C7F9I7"/>
<reference evidence="14" key="1">
    <citation type="submission" date="2022-11" db="EMBL/GenBank/DDBJ databases">
        <title>Complete Genome Sequences of three Polynucleobacter sp. Subcluster PnecC Strains KF022, KF023, and KF032 Isolated from a Shallow Eutrophic Lake in Japan.</title>
        <authorList>
            <person name="Ogata Y."/>
            <person name="Watanabe K."/>
            <person name="Takemine S."/>
            <person name="Shindo C."/>
            <person name="Kurokawa R."/>
            <person name="Suda W."/>
        </authorList>
    </citation>
    <scope>NUCLEOTIDE SEQUENCE</scope>
    <source>
        <strain evidence="14">KF023</strain>
    </source>
</reference>
<feature type="chain" id="PRO_5038541253" evidence="12">
    <location>
        <begin position="21"/>
        <end position="447"/>
    </location>
</feature>
<dbReference type="Pfam" id="PF13609">
    <property type="entry name" value="Porin_4"/>
    <property type="match status" value="1"/>
</dbReference>
<evidence type="ECO:0000256" key="4">
    <source>
        <dbReference type="ARBA" id="ARBA00022452"/>
    </source>
</evidence>
<feature type="region of interest" description="Disordered" evidence="11">
    <location>
        <begin position="90"/>
        <end position="112"/>
    </location>
</feature>
<dbReference type="Proteomes" id="UP001211097">
    <property type="component" value="Chromosome"/>
</dbReference>
<dbReference type="GO" id="GO:0046930">
    <property type="term" value="C:pore complex"/>
    <property type="evidence" value="ECO:0007669"/>
    <property type="project" value="UniProtKB-KW"/>
</dbReference>
<evidence type="ECO:0000256" key="1">
    <source>
        <dbReference type="ARBA" id="ARBA00004571"/>
    </source>
</evidence>
<name>A0A9C7F9I7_9BURK</name>
<dbReference type="InterPro" id="IPR050298">
    <property type="entry name" value="Gram-neg_bact_OMP"/>
</dbReference>
<evidence type="ECO:0000259" key="13">
    <source>
        <dbReference type="Pfam" id="PF13609"/>
    </source>
</evidence>
<dbReference type="InterPro" id="IPR023614">
    <property type="entry name" value="Porin_dom_sf"/>
</dbReference>
<evidence type="ECO:0000313" key="14">
    <source>
        <dbReference type="EMBL" id="BDT76315.1"/>
    </source>
</evidence>
<evidence type="ECO:0000256" key="9">
    <source>
        <dbReference type="ARBA" id="ARBA00023136"/>
    </source>
</evidence>
<keyword evidence="6 12" id="KW-0732">Signal</keyword>
<dbReference type="Gene3D" id="2.40.160.10">
    <property type="entry name" value="Porin"/>
    <property type="match status" value="1"/>
</dbReference>
<evidence type="ECO:0000256" key="5">
    <source>
        <dbReference type="ARBA" id="ARBA00022692"/>
    </source>
</evidence>
<keyword evidence="3" id="KW-0813">Transport</keyword>
<dbReference type="GO" id="GO:0006811">
    <property type="term" value="P:monoatomic ion transport"/>
    <property type="evidence" value="ECO:0007669"/>
    <property type="project" value="UniProtKB-KW"/>
</dbReference>
<keyword evidence="7" id="KW-0406">Ion transport</keyword>
<protein>
    <submittedName>
        <fullName evidence="14">Porin</fullName>
    </submittedName>
</protein>
<feature type="signal peptide" evidence="12">
    <location>
        <begin position="1"/>
        <end position="20"/>
    </location>
</feature>
<keyword evidence="10" id="KW-0998">Cell outer membrane</keyword>
<dbReference type="SUPFAM" id="SSF56935">
    <property type="entry name" value="Porins"/>
    <property type="match status" value="1"/>
</dbReference>
<keyword evidence="9" id="KW-0472">Membrane</keyword>
<comment type="subunit">
    <text evidence="2">Homotrimer.</text>
</comment>
<dbReference type="KEGG" id="pyt:PKF023_01180"/>
<dbReference type="GO" id="GO:0015288">
    <property type="term" value="F:porin activity"/>
    <property type="evidence" value="ECO:0007669"/>
    <property type="project" value="UniProtKB-KW"/>
</dbReference>
<evidence type="ECO:0000256" key="7">
    <source>
        <dbReference type="ARBA" id="ARBA00023065"/>
    </source>
</evidence>
<evidence type="ECO:0000256" key="6">
    <source>
        <dbReference type="ARBA" id="ARBA00022729"/>
    </source>
</evidence>
<comment type="subcellular location">
    <subcellularLocation>
        <location evidence="1">Cell outer membrane</location>
        <topology evidence="1">Multi-pass membrane protein</topology>
    </subcellularLocation>
</comment>
<proteinExistence type="predicted"/>